<evidence type="ECO:0000313" key="2">
    <source>
        <dbReference type="EMBL" id="MBU9713230.1"/>
    </source>
</evidence>
<proteinExistence type="predicted"/>
<dbReference type="Proteomes" id="UP000784880">
    <property type="component" value="Unassembled WGS sequence"/>
</dbReference>
<keyword evidence="1" id="KW-1133">Transmembrane helix</keyword>
<keyword evidence="1" id="KW-0472">Membrane</keyword>
<dbReference type="RefSeq" id="WP_217067395.1">
    <property type="nucleotide sequence ID" value="NZ_JAHQCS010000129.1"/>
</dbReference>
<organism evidence="2 3">
    <name type="scientific">Evansella tamaricis</name>
    <dbReference type="NCBI Taxonomy" id="2069301"/>
    <lineage>
        <taxon>Bacteria</taxon>
        <taxon>Bacillati</taxon>
        <taxon>Bacillota</taxon>
        <taxon>Bacilli</taxon>
        <taxon>Bacillales</taxon>
        <taxon>Bacillaceae</taxon>
        <taxon>Evansella</taxon>
    </lineage>
</organism>
<keyword evidence="3" id="KW-1185">Reference proteome</keyword>
<gene>
    <name evidence="2" type="ORF">KS419_15980</name>
</gene>
<accession>A0ABS6JHT3</accession>
<protein>
    <submittedName>
        <fullName evidence="2">Uncharacterized protein</fullName>
    </submittedName>
</protein>
<feature type="transmembrane region" description="Helical" evidence="1">
    <location>
        <begin position="80"/>
        <end position="103"/>
    </location>
</feature>
<sequence length="161" mass="17865">MQIFATFEHSMYLEVGISELQKNGITDIFAVPLKKVNIEATVIDSLTQSDGRSFLDSGFALAVVLSTIFASKGFQWQLGAIYWGLIGAGSGILIGLIFEIISFKMKNKDKKIRLMKKNNQNNGEIILIINCQQKDVTLVYDILKKNLAIGVAKVSSEKYDL</sequence>
<keyword evidence="1" id="KW-0812">Transmembrane</keyword>
<name>A0ABS6JHT3_9BACI</name>
<dbReference type="EMBL" id="JAHQCS010000129">
    <property type="protein sequence ID" value="MBU9713230.1"/>
    <property type="molecule type" value="Genomic_DNA"/>
</dbReference>
<evidence type="ECO:0000256" key="1">
    <source>
        <dbReference type="SAM" id="Phobius"/>
    </source>
</evidence>
<evidence type="ECO:0000313" key="3">
    <source>
        <dbReference type="Proteomes" id="UP000784880"/>
    </source>
</evidence>
<feature type="transmembrane region" description="Helical" evidence="1">
    <location>
        <begin position="54"/>
        <end position="74"/>
    </location>
</feature>
<comment type="caution">
    <text evidence="2">The sequence shown here is derived from an EMBL/GenBank/DDBJ whole genome shotgun (WGS) entry which is preliminary data.</text>
</comment>
<reference evidence="2 3" key="1">
    <citation type="submission" date="2021-06" db="EMBL/GenBank/DDBJ databases">
        <title>Bacillus sp. RD4P76, an endophyte from a halophyte.</title>
        <authorList>
            <person name="Sun J.-Q."/>
        </authorList>
    </citation>
    <scope>NUCLEOTIDE SEQUENCE [LARGE SCALE GENOMIC DNA]</scope>
    <source>
        <strain evidence="2 3">CGMCC 1.15917</strain>
    </source>
</reference>